<evidence type="ECO:0000256" key="1">
    <source>
        <dbReference type="SAM" id="MobiDB-lite"/>
    </source>
</evidence>
<feature type="region of interest" description="Disordered" evidence="1">
    <location>
        <begin position="73"/>
        <end position="92"/>
    </location>
</feature>
<accession>A0ABT4XUU9</accession>
<dbReference type="RefSeq" id="WP_271433075.1">
    <property type="nucleotide sequence ID" value="NZ_JAQIOY010000004.1"/>
</dbReference>
<evidence type="ECO:0000313" key="3">
    <source>
        <dbReference type="Proteomes" id="UP001210720"/>
    </source>
</evidence>
<comment type="caution">
    <text evidence="2">The sequence shown here is derived from an EMBL/GenBank/DDBJ whole genome shotgun (WGS) entry which is preliminary data.</text>
</comment>
<dbReference type="EMBL" id="JAQIOY010000004">
    <property type="protein sequence ID" value="MDA7425717.1"/>
    <property type="molecule type" value="Genomic_DNA"/>
</dbReference>
<gene>
    <name evidence="2" type="ORF">PFY00_13370</name>
</gene>
<feature type="compositionally biased region" description="Basic and acidic residues" evidence="1">
    <location>
        <begin position="103"/>
        <end position="119"/>
    </location>
</feature>
<dbReference type="Proteomes" id="UP001210720">
    <property type="component" value="Unassembled WGS sequence"/>
</dbReference>
<keyword evidence="3" id="KW-1185">Reference proteome</keyword>
<reference evidence="2 3" key="1">
    <citation type="submission" date="2023-01" db="EMBL/GenBank/DDBJ databases">
        <title>Thalassococcus onchidii sp. nov., isolated from a marine invertebrate from the South China Sea.</title>
        <authorList>
            <person name="Xu S."/>
            <person name="Liu Z."/>
            <person name="Xu Y."/>
        </authorList>
    </citation>
    <scope>NUCLEOTIDE SEQUENCE [LARGE SCALE GENOMIC DNA]</scope>
    <source>
        <strain evidence="2 3">KCTC 32084</strain>
    </source>
</reference>
<organism evidence="2 3">
    <name type="scientific">Thalassococcus lentus</name>
    <dbReference type="NCBI Taxonomy" id="1210524"/>
    <lineage>
        <taxon>Bacteria</taxon>
        <taxon>Pseudomonadati</taxon>
        <taxon>Pseudomonadota</taxon>
        <taxon>Alphaproteobacteria</taxon>
        <taxon>Rhodobacterales</taxon>
        <taxon>Roseobacteraceae</taxon>
        <taxon>Thalassococcus</taxon>
    </lineage>
</organism>
<feature type="region of interest" description="Disordered" evidence="1">
    <location>
        <begin position="103"/>
        <end position="124"/>
    </location>
</feature>
<proteinExistence type="predicted"/>
<protein>
    <submittedName>
        <fullName evidence="2">Uncharacterized protein</fullName>
    </submittedName>
</protein>
<evidence type="ECO:0000313" key="2">
    <source>
        <dbReference type="EMBL" id="MDA7425717.1"/>
    </source>
</evidence>
<sequence>MQEHTTPPRAWLTVDQAFVACQQAGLDRTKKTIRSWARNEHVEAQKQTTPTGERWMVEEASLSVKIRSELEFQAQSQNQSEPVQTRVHPSEPVRTMDEPVRTRADAFEPRRTEANEGERQQTSAEIEELRRELRSLEIDKAVRDRQIDFLTEQNAEGQKNLLSQSRYIGHLETQVLQLGGAPDQTFLKAPVQTQAGDVRNPDQPHLNVG</sequence>
<feature type="compositionally biased region" description="Polar residues" evidence="1">
    <location>
        <begin position="73"/>
        <end position="83"/>
    </location>
</feature>
<name>A0ABT4XUU9_9RHOB</name>